<evidence type="ECO:0000256" key="1">
    <source>
        <dbReference type="ARBA" id="ARBA00004613"/>
    </source>
</evidence>
<evidence type="ECO:0000256" key="2">
    <source>
        <dbReference type="ARBA" id="ARBA00006656"/>
    </source>
</evidence>
<evidence type="ECO:0000256" key="7">
    <source>
        <dbReference type="ARBA" id="ARBA00023180"/>
    </source>
</evidence>
<feature type="domain" description="TGF-beta family profile" evidence="9">
    <location>
        <begin position="114"/>
        <end position="227"/>
    </location>
</feature>
<dbReference type="InterPro" id="IPR017948">
    <property type="entry name" value="TGFb_CS"/>
</dbReference>
<keyword evidence="6" id="KW-1015">Disulfide bond</keyword>
<keyword evidence="4" id="KW-0732">Signal</keyword>
<evidence type="ECO:0000256" key="3">
    <source>
        <dbReference type="ARBA" id="ARBA00022525"/>
    </source>
</evidence>
<organism evidence="10 11">
    <name type="scientific">Sinanodonta woodiana</name>
    <name type="common">Chinese pond mussel</name>
    <name type="synonym">Anodonta woodiana</name>
    <dbReference type="NCBI Taxonomy" id="1069815"/>
    <lineage>
        <taxon>Eukaryota</taxon>
        <taxon>Metazoa</taxon>
        <taxon>Spiralia</taxon>
        <taxon>Lophotrochozoa</taxon>
        <taxon>Mollusca</taxon>
        <taxon>Bivalvia</taxon>
        <taxon>Autobranchia</taxon>
        <taxon>Heteroconchia</taxon>
        <taxon>Palaeoheterodonta</taxon>
        <taxon>Unionida</taxon>
        <taxon>Unionoidea</taxon>
        <taxon>Unionidae</taxon>
        <taxon>Unioninae</taxon>
        <taxon>Sinanodonta</taxon>
    </lineage>
</organism>
<dbReference type="Proteomes" id="UP001634394">
    <property type="component" value="Unassembled WGS sequence"/>
</dbReference>
<reference evidence="10 11" key="1">
    <citation type="submission" date="2024-11" db="EMBL/GenBank/DDBJ databases">
        <title>Chromosome-level genome assembly of the freshwater bivalve Anodonta woodiana.</title>
        <authorList>
            <person name="Chen X."/>
        </authorList>
    </citation>
    <scope>NUCLEOTIDE SEQUENCE [LARGE SCALE GENOMIC DNA]</scope>
    <source>
        <strain evidence="10">MN2024</strain>
        <tissue evidence="10">Gills</tissue>
    </source>
</reference>
<gene>
    <name evidence="10" type="ORF">ACJMK2_000472</name>
</gene>
<sequence>MHTVKSPAWTIFSSLMFISHFYKEFSCELIAHKIDNGLEQIVDEKHLPDFTSDDVKPGLLSPGQFTKVYSPDQEISPVKSELVLDNSPGSKHQSMGALFQMSKEDFLRDPSTNRKRRHLADQQPAGSQCQRHSMYVDFKTIGWDTWITAPAGYHAYYCAGECPLHLVSFNSTKHAQIQSFMSAKDSKIPKPCCVPTKLSSREVIYTANSTVYKEDWTDMIVEECGCL</sequence>
<dbReference type="InterPro" id="IPR015615">
    <property type="entry name" value="TGF-beta-rel"/>
</dbReference>
<dbReference type="AlphaFoldDB" id="A0ABD3XRA2"/>
<protein>
    <recommendedName>
        <fullName evidence="9">TGF-beta family profile domain-containing protein</fullName>
    </recommendedName>
</protein>
<comment type="subcellular location">
    <subcellularLocation>
        <location evidence="1">Secreted</location>
    </subcellularLocation>
</comment>
<evidence type="ECO:0000259" key="9">
    <source>
        <dbReference type="PROSITE" id="PS51362"/>
    </source>
</evidence>
<dbReference type="EMBL" id="JBJQND010000001">
    <property type="protein sequence ID" value="KAL3888091.1"/>
    <property type="molecule type" value="Genomic_DNA"/>
</dbReference>
<accession>A0ABD3XRA2</accession>
<dbReference type="InterPro" id="IPR029034">
    <property type="entry name" value="Cystine-knot_cytokine"/>
</dbReference>
<evidence type="ECO:0000256" key="6">
    <source>
        <dbReference type="ARBA" id="ARBA00023157"/>
    </source>
</evidence>
<dbReference type="GO" id="GO:0005576">
    <property type="term" value="C:extracellular region"/>
    <property type="evidence" value="ECO:0007669"/>
    <property type="project" value="UniProtKB-SubCell"/>
</dbReference>
<dbReference type="GO" id="GO:0008083">
    <property type="term" value="F:growth factor activity"/>
    <property type="evidence" value="ECO:0007669"/>
    <property type="project" value="UniProtKB-KW"/>
</dbReference>
<keyword evidence="5 8" id="KW-0339">Growth factor</keyword>
<comment type="caution">
    <text evidence="10">The sequence shown here is derived from an EMBL/GenBank/DDBJ whole genome shotgun (WGS) entry which is preliminary data.</text>
</comment>
<dbReference type="PANTHER" id="PTHR11848:SF302">
    <property type="entry name" value="TGF-BETA FAMILY PROFILE DOMAIN-CONTAINING PROTEIN"/>
    <property type="match status" value="1"/>
</dbReference>
<proteinExistence type="inferred from homology"/>
<dbReference type="PANTHER" id="PTHR11848">
    <property type="entry name" value="TGF-BETA FAMILY"/>
    <property type="match status" value="1"/>
</dbReference>
<dbReference type="Gene3D" id="2.10.90.10">
    <property type="entry name" value="Cystine-knot cytokines"/>
    <property type="match status" value="1"/>
</dbReference>
<comment type="similarity">
    <text evidence="2 8">Belongs to the TGF-beta family.</text>
</comment>
<dbReference type="InterPro" id="IPR001839">
    <property type="entry name" value="TGF-b_C"/>
</dbReference>
<keyword evidence="3" id="KW-0964">Secreted</keyword>
<keyword evidence="11" id="KW-1185">Reference proteome</keyword>
<dbReference type="SUPFAM" id="SSF57501">
    <property type="entry name" value="Cystine-knot cytokines"/>
    <property type="match status" value="1"/>
</dbReference>
<name>A0ABD3XRA2_SINWO</name>
<dbReference type="PROSITE" id="PS00250">
    <property type="entry name" value="TGF_BETA_1"/>
    <property type="match status" value="1"/>
</dbReference>
<evidence type="ECO:0000256" key="4">
    <source>
        <dbReference type="ARBA" id="ARBA00022729"/>
    </source>
</evidence>
<dbReference type="PROSITE" id="PS51362">
    <property type="entry name" value="TGF_BETA_2"/>
    <property type="match status" value="1"/>
</dbReference>
<dbReference type="Pfam" id="PF00019">
    <property type="entry name" value="TGF_beta"/>
    <property type="match status" value="1"/>
</dbReference>
<evidence type="ECO:0000256" key="8">
    <source>
        <dbReference type="RuleBase" id="RU000354"/>
    </source>
</evidence>
<dbReference type="FunFam" id="2.10.90.10:FF:000001">
    <property type="entry name" value="Bone morphogenetic protein 4"/>
    <property type="match status" value="1"/>
</dbReference>
<evidence type="ECO:0000313" key="11">
    <source>
        <dbReference type="Proteomes" id="UP001634394"/>
    </source>
</evidence>
<dbReference type="SMART" id="SM00204">
    <property type="entry name" value="TGFB"/>
    <property type="match status" value="1"/>
</dbReference>
<keyword evidence="7" id="KW-0325">Glycoprotein</keyword>
<evidence type="ECO:0000313" key="10">
    <source>
        <dbReference type="EMBL" id="KAL3888091.1"/>
    </source>
</evidence>
<evidence type="ECO:0000256" key="5">
    <source>
        <dbReference type="ARBA" id="ARBA00023030"/>
    </source>
</evidence>